<organism evidence="1 2">
    <name type="scientific">Acinetobacter apis</name>
    <dbReference type="NCBI Taxonomy" id="1229165"/>
    <lineage>
        <taxon>Bacteria</taxon>
        <taxon>Pseudomonadati</taxon>
        <taxon>Pseudomonadota</taxon>
        <taxon>Gammaproteobacteria</taxon>
        <taxon>Moraxellales</taxon>
        <taxon>Moraxellaceae</taxon>
        <taxon>Acinetobacter</taxon>
    </lineage>
</organism>
<name>A0A217EEB1_9GAMM</name>
<evidence type="ECO:0000313" key="1">
    <source>
        <dbReference type="EMBL" id="SNQ28602.1"/>
    </source>
</evidence>
<dbReference type="AlphaFoldDB" id="A0A217EEB1"/>
<keyword evidence="2" id="KW-1185">Reference proteome</keyword>
<dbReference type="Proteomes" id="UP000243463">
    <property type="component" value="Unassembled WGS sequence"/>
</dbReference>
<proteinExistence type="predicted"/>
<evidence type="ECO:0000313" key="2">
    <source>
        <dbReference type="Proteomes" id="UP000243463"/>
    </source>
</evidence>
<dbReference type="OrthoDB" id="6698127at2"/>
<gene>
    <name evidence="1" type="ORF">SAMN05444584_0526</name>
</gene>
<reference evidence="2" key="1">
    <citation type="submission" date="2017-06" db="EMBL/GenBank/DDBJ databases">
        <authorList>
            <person name="Varghese N."/>
            <person name="Submissions S."/>
        </authorList>
    </citation>
    <scope>NUCLEOTIDE SEQUENCE [LARGE SCALE GENOMIC DNA]</scope>
    <source>
        <strain evidence="2">ANC 5114</strain>
    </source>
</reference>
<dbReference type="RefSeq" id="WP_088822642.1">
    <property type="nucleotide sequence ID" value="NZ_FZLN01000001.1"/>
</dbReference>
<dbReference type="EMBL" id="FZLN01000001">
    <property type="protein sequence ID" value="SNQ28602.1"/>
    <property type="molecule type" value="Genomic_DNA"/>
</dbReference>
<protein>
    <submittedName>
        <fullName evidence="1">Uncharacterized protein</fullName>
    </submittedName>
</protein>
<accession>A0A217EEB1</accession>
<sequence>MPLSMRQIESATAHVTCPICQSCVINWSEEQYIQPCQHTVFIALDLGFEFVADSFEATLAHSVDDIHQHELNVLDEIKKSTQLPELLIYQMPLGALDYSRYIGFKQR</sequence>